<feature type="region of interest" description="Disordered" evidence="1">
    <location>
        <begin position="199"/>
        <end position="218"/>
    </location>
</feature>
<dbReference type="EMBL" id="FNFF01000008">
    <property type="protein sequence ID" value="SDK48488.1"/>
    <property type="molecule type" value="Genomic_DNA"/>
</dbReference>
<keyword evidence="2" id="KW-0472">Membrane</keyword>
<evidence type="ECO:0000313" key="3">
    <source>
        <dbReference type="EMBL" id="SDK48488.1"/>
    </source>
</evidence>
<organism evidence="3 4">
    <name type="scientific">Streptomyces indicus</name>
    <dbReference type="NCBI Taxonomy" id="417292"/>
    <lineage>
        <taxon>Bacteria</taxon>
        <taxon>Bacillati</taxon>
        <taxon>Actinomycetota</taxon>
        <taxon>Actinomycetes</taxon>
        <taxon>Kitasatosporales</taxon>
        <taxon>Streptomycetaceae</taxon>
        <taxon>Streptomyces</taxon>
    </lineage>
</organism>
<evidence type="ECO:0000256" key="2">
    <source>
        <dbReference type="SAM" id="Phobius"/>
    </source>
</evidence>
<feature type="compositionally biased region" description="Basic and acidic residues" evidence="1">
    <location>
        <begin position="207"/>
        <end position="218"/>
    </location>
</feature>
<proteinExistence type="predicted"/>
<accession>A0A1G9C9Y2</accession>
<dbReference type="Proteomes" id="UP000199155">
    <property type="component" value="Unassembled WGS sequence"/>
</dbReference>
<dbReference type="STRING" id="417292.SAMN05421806_10821"/>
<protein>
    <submittedName>
        <fullName evidence="3">Uncharacterized protein</fullName>
    </submittedName>
</protein>
<keyword evidence="4" id="KW-1185">Reference proteome</keyword>
<reference evidence="3 4" key="1">
    <citation type="submission" date="2016-10" db="EMBL/GenBank/DDBJ databases">
        <authorList>
            <person name="de Groot N.N."/>
        </authorList>
    </citation>
    <scope>NUCLEOTIDE SEQUENCE [LARGE SCALE GENOMIC DNA]</scope>
    <source>
        <strain evidence="3 4">CGMCC 4.5727</strain>
    </source>
</reference>
<keyword evidence="2" id="KW-0812">Transmembrane</keyword>
<dbReference type="AlphaFoldDB" id="A0A1G9C9Y2"/>
<gene>
    <name evidence="3" type="ORF">SAMN05421806_10821</name>
</gene>
<name>A0A1G9C9Y2_9ACTN</name>
<sequence>MDLQGVGAIAAAVVAAVGIPSALIIGRWQMQGAMRNAEETARAGIAQAEANYRAALDAVKTTAIETHRQWRRGIQRDAYATFLIVAHQTREDCERCELECEEDVSDGEFTALKINVRDHLKQLKEAQTIIELEGPDAVASAAAAMVNELEILVMTYPSQADYSRAWGKLLRATTHSDTRVSSPASDYLSALYRLKQAFTSSDQSHSMTEEQRAQEIREARAECSRIEGSLDDDTLSDDERFALRQGNSPSPPSNSQHCLQAIQAFQQAEERFVRVAKDELHSTNS</sequence>
<evidence type="ECO:0000256" key="1">
    <source>
        <dbReference type="SAM" id="MobiDB-lite"/>
    </source>
</evidence>
<dbReference type="OrthoDB" id="4234146at2"/>
<evidence type="ECO:0000313" key="4">
    <source>
        <dbReference type="Proteomes" id="UP000199155"/>
    </source>
</evidence>
<keyword evidence="2" id="KW-1133">Transmembrane helix</keyword>
<dbReference type="RefSeq" id="WP_143041358.1">
    <property type="nucleotide sequence ID" value="NZ_FNFF01000008.1"/>
</dbReference>
<feature type="transmembrane region" description="Helical" evidence="2">
    <location>
        <begin position="6"/>
        <end position="25"/>
    </location>
</feature>